<evidence type="ECO:0008006" key="3">
    <source>
        <dbReference type="Google" id="ProtNLM"/>
    </source>
</evidence>
<evidence type="ECO:0000313" key="1">
    <source>
        <dbReference type="EMBL" id="NYD36517.1"/>
    </source>
</evidence>
<reference evidence="1 2" key="1">
    <citation type="submission" date="2020-07" db="EMBL/GenBank/DDBJ databases">
        <title>Sequencing the genomes of 1000 actinobacteria strains.</title>
        <authorList>
            <person name="Klenk H.-P."/>
        </authorList>
    </citation>
    <scope>NUCLEOTIDE SEQUENCE [LARGE SCALE GENOMIC DNA]</scope>
    <source>
        <strain evidence="1 2">DSM 45772</strain>
    </source>
</reference>
<dbReference type="EMBL" id="JACCBN010000001">
    <property type="protein sequence ID" value="NYD36517.1"/>
    <property type="molecule type" value="Genomic_DNA"/>
</dbReference>
<dbReference type="InterPro" id="IPR029063">
    <property type="entry name" value="SAM-dependent_MTases_sf"/>
</dbReference>
<dbReference type="CDD" id="cd02440">
    <property type="entry name" value="AdoMet_MTases"/>
    <property type="match status" value="1"/>
</dbReference>
<dbReference type="SUPFAM" id="SSF53335">
    <property type="entry name" value="S-adenosyl-L-methionine-dependent methyltransferases"/>
    <property type="match status" value="1"/>
</dbReference>
<sequence>MAEGPWPDELDLSRPNGARVYDHLLGGAHNFEVDRDHARRLLAANPDQQFGAHANRSFLRRVVQWCLARGVRQFLDLGSGIPTVGNVHEIALAPDPSVRVAYVDCDPIAVAHSASIVADLDTVTVTRADLTDAAGVLGADSVAGLLAFDEPVAVLAVACLHFVIGDAERFMSVYRDRLAPGSVLAISHGSDDVEDPDHAARMRAVADSFADTASPVTLRSRAEVRGLLGDFTVADPGVVDITDWPQAGLAPRAAATWAAVGVKGG</sequence>
<keyword evidence="2" id="KW-1185">Reference proteome</keyword>
<dbReference type="AlphaFoldDB" id="A0A7Y9J5U4"/>
<accession>A0A7Y9J5U4</accession>
<dbReference type="RefSeq" id="WP_179794184.1">
    <property type="nucleotide sequence ID" value="NZ_BAABHP010000021.1"/>
</dbReference>
<dbReference type="Proteomes" id="UP000535890">
    <property type="component" value="Unassembled WGS sequence"/>
</dbReference>
<comment type="caution">
    <text evidence="1">The sequence shown here is derived from an EMBL/GenBank/DDBJ whole genome shotgun (WGS) entry which is preliminary data.</text>
</comment>
<organism evidence="1 2">
    <name type="scientific">Actinomycetospora corticicola</name>
    <dbReference type="NCBI Taxonomy" id="663602"/>
    <lineage>
        <taxon>Bacteria</taxon>
        <taxon>Bacillati</taxon>
        <taxon>Actinomycetota</taxon>
        <taxon>Actinomycetes</taxon>
        <taxon>Pseudonocardiales</taxon>
        <taxon>Pseudonocardiaceae</taxon>
        <taxon>Actinomycetospora</taxon>
    </lineage>
</organism>
<dbReference type="PIRSF" id="PIRSF017393">
    <property type="entry name" value="MTase_SAV2177"/>
    <property type="match status" value="1"/>
</dbReference>
<dbReference type="Pfam" id="PF04672">
    <property type="entry name" value="Methyltransf_19"/>
    <property type="match status" value="1"/>
</dbReference>
<protein>
    <recommendedName>
        <fullName evidence="3">S-adenosyl methyltransferase</fullName>
    </recommendedName>
</protein>
<proteinExistence type="predicted"/>
<gene>
    <name evidence="1" type="ORF">BJ983_002619</name>
</gene>
<name>A0A7Y9J5U4_9PSEU</name>
<evidence type="ECO:0000313" key="2">
    <source>
        <dbReference type="Proteomes" id="UP000535890"/>
    </source>
</evidence>
<dbReference type="InterPro" id="IPR006764">
    <property type="entry name" value="SAM_dep_MeTrfase_SAV2177_type"/>
</dbReference>
<dbReference type="Gene3D" id="3.40.50.150">
    <property type="entry name" value="Vaccinia Virus protein VP39"/>
    <property type="match status" value="1"/>
</dbReference>